<dbReference type="SUPFAM" id="SSF51004">
    <property type="entry name" value="C-terminal (heme d1) domain of cytochrome cd1-nitrite reductase"/>
    <property type="match status" value="1"/>
</dbReference>
<evidence type="ECO:0000256" key="1">
    <source>
        <dbReference type="ARBA" id="ARBA00022617"/>
    </source>
</evidence>
<keyword evidence="8" id="KW-1185">Reference proteome</keyword>
<evidence type="ECO:0000313" key="7">
    <source>
        <dbReference type="EMBL" id="CAG2158105.1"/>
    </source>
</evidence>
<dbReference type="EMBL" id="CAJPUY010000041">
    <property type="protein sequence ID" value="CAG2158105.1"/>
    <property type="molecule type" value="Genomic_DNA"/>
</dbReference>
<dbReference type="GO" id="GO:0046872">
    <property type="term" value="F:metal ion binding"/>
    <property type="evidence" value="ECO:0007669"/>
    <property type="project" value="UniProtKB-KW"/>
</dbReference>
<evidence type="ECO:0000256" key="3">
    <source>
        <dbReference type="ARBA" id="ARBA00023004"/>
    </source>
</evidence>
<dbReference type="GO" id="GO:0009055">
    <property type="term" value="F:electron transfer activity"/>
    <property type="evidence" value="ECO:0007669"/>
    <property type="project" value="InterPro"/>
</dbReference>
<evidence type="ECO:0000313" key="8">
    <source>
        <dbReference type="Proteomes" id="UP000672934"/>
    </source>
</evidence>
<dbReference type="InterPro" id="IPR036909">
    <property type="entry name" value="Cyt_c-like_dom_sf"/>
</dbReference>
<dbReference type="Gene3D" id="2.140.10.20">
    <property type="entry name" value="C-terminal (heme d1) domain of cytochrome cd1-nitrite reductase"/>
    <property type="match status" value="1"/>
</dbReference>
<dbReference type="InterPro" id="IPR011048">
    <property type="entry name" value="Haem_d1_sf"/>
</dbReference>
<accession>A0A916N799</accession>
<dbReference type="CDD" id="cd20777">
    <property type="entry name" value="8prop_heme-binding_NirN"/>
    <property type="match status" value="1"/>
</dbReference>
<keyword evidence="7" id="KW-0560">Oxidoreductase</keyword>
<evidence type="ECO:0000259" key="6">
    <source>
        <dbReference type="PROSITE" id="PS51007"/>
    </source>
</evidence>
<dbReference type="InterPro" id="IPR009056">
    <property type="entry name" value="Cyt_c-like_dom"/>
</dbReference>
<dbReference type="InterPro" id="IPR003143">
    <property type="entry name" value="Cyt_cd1_C_sf"/>
</dbReference>
<dbReference type="Pfam" id="PF13442">
    <property type="entry name" value="Cytochrome_CBB3"/>
    <property type="match status" value="1"/>
</dbReference>
<keyword evidence="2 4" id="KW-0479">Metal-binding</keyword>
<name>A0A916N799_9BURK</name>
<feature type="domain" description="Cytochrome c" evidence="6">
    <location>
        <begin position="25"/>
        <end position="103"/>
    </location>
</feature>
<keyword evidence="1 4" id="KW-0349">Heme</keyword>
<evidence type="ECO:0000256" key="2">
    <source>
        <dbReference type="ARBA" id="ARBA00022723"/>
    </source>
</evidence>
<keyword evidence="5" id="KW-0732">Signal</keyword>
<gene>
    <name evidence="7" type="primary">nirS_1</name>
    <name evidence="7" type="ORF">LMG31506_06244</name>
</gene>
<feature type="chain" id="PRO_5037815353" evidence="5">
    <location>
        <begin position="24"/>
        <end position="502"/>
    </location>
</feature>
<dbReference type="PROSITE" id="PS51007">
    <property type="entry name" value="CYTC"/>
    <property type="match status" value="1"/>
</dbReference>
<organism evidence="7 8">
    <name type="scientific">Cupriavidus yeoncheonensis</name>
    <dbReference type="NCBI Taxonomy" id="1462994"/>
    <lineage>
        <taxon>Bacteria</taxon>
        <taxon>Pseudomonadati</taxon>
        <taxon>Pseudomonadota</taxon>
        <taxon>Betaproteobacteria</taxon>
        <taxon>Burkholderiales</taxon>
        <taxon>Burkholderiaceae</taxon>
        <taxon>Cupriavidus</taxon>
    </lineage>
</organism>
<dbReference type="Gene3D" id="1.10.760.10">
    <property type="entry name" value="Cytochrome c-like domain"/>
    <property type="match status" value="1"/>
</dbReference>
<dbReference type="Proteomes" id="UP000672934">
    <property type="component" value="Unassembled WGS sequence"/>
</dbReference>
<dbReference type="GO" id="GO:0050421">
    <property type="term" value="F:nitrite reductase (NO-forming) activity"/>
    <property type="evidence" value="ECO:0007669"/>
    <property type="project" value="UniProtKB-EC"/>
</dbReference>
<dbReference type="GO" id="GO:0020037">
    <property type="term" value="F:heme binding"/>
    <property type="evidence" value="ECO:0007669"/>
    <property type="project" value="InterPro"/>
</dbReference>
<reference evidence="7" key="1">
    <citation type="submission" date="2021-03" db="EMBL/GenBank/DDBJ databases">
        <authorList>
            <person name="Peeters C."/>
        </authorList>
    </citation>
    <scope>NUCLEOTIDE SEQUENCE</scope>
    <source>
        <strain evidence="7">LMG 31506</strain>
    </source>
</reference>
<dbReference type="AlphaFoldDB" id="A0A916N799"/>
<evidence type="ECO:0000256" key="5">
    <source>
        <dbReference type="SAM" id="SignalP"/>
    </source>
</evidence>
<sequence length="502" mass="54603">MNRLLRWLAALLLAGLCQAPAFGAEDVAGPAALYRQHCAACHGADRLGAMGPALLPESLERLRPAELAAVLREGRPATQMQGFAGELDDARLASLADWLRTGPATAPAWTDAEIRGSHVVYHAAGSLPASPVFQADPANLFLVVEAGSHHVSVLDGDRLEPIHRFRTRFALHGGPKFSQDGRYVFMASRDGWVSKYDLWNLTFTAEIRVGLNTRNVAVSDDGKWVLAGNTLPRTLVLLRADDLSLAKVLDVTGRDGQGSRVSAVYDAAPRHSFIAALKDIAEVWEIPYAGMASGTIPEPRKIVLADVLDDFYFDQSYRHILGASRDGGGQVVDLTPGRKVADLALSGMPHLGSGITWMRDGHEVMASPNLRQGRISVIDMQSWQTIATVPTNGPGFFLRSHENTPYAWADAMMSPKRDTLQLIDKQTLAVVGSLTPSPGRTAAHVEFTRDGRYALVSLMERDGAIVVYDARTLREVKRIPMDKPIGKYNVFNKTTRSSGTSH</sequence>
<dbReference type="SUPFAM" id="SSF46626">
    <property type="entry name" value="Cytochrome c"/>
    <property type="match status" value="1"/>
</dbReference>
<evidence type="ECO:0000256" key="4">
    <source>
        <dbReference type="PROSITE-ProRule" id="PRU00433"/>
    </source>
</evidence>
<comment type="caution">
    <text evidence="7">The sequence shown here is derived from an EMBL/GenBank/DDBJ whole genome shotgun (WGS) entry which is preliminary data.</text>
</comment>
<dbReference type="InterPro" id="IPR051200">
    <property type="entry name" value="Host-pathogen_enzymatic-act"/>
</dbReference>
<feature type="signal peptide" evidence="5">
    <location>
        <begin position="1"/>
        <end position="23"/>
    </location>
</feature>
<protein>
    <submittedName>
        <fullName evidence="7">Nitrite reductase</fullName>
        <ecNumber evidence="7">1.7.2.1</ecNumber>
    </submittedName>
</protein>
<dbReference type="Pfam" id="PF02239">
    <property type="entry name" value="Cytochrom_D1"/>
    <property type="match status" value="1"/>
</dbReference>
<proteinExistence type="predicted"/>
<dbReference type="RefSeq" id="WP_211951069.1">
    <property type="nucleotide sequence ID" value="NZ_CAJPUY010000041.1"/>
</dbReference>
<keyword evidence="3 4" id="KW-0408">Iron</keyword>
<dbReference type="EC" id="1.7.2.1" evidence="7"/>
<dbReference type="PANTHER" id="PTHR47197">
    <property type="entry name" value="PROTEIN NIRF"/>
    <property type="match status" value="1"/>
</dbReference>
<dbReference type="PANTHER" id="PTHR47197:SF3">
    <property type="entry name" value="DIHYDRO-HEME D1 DEHYDROGENASE"/>
    <property type="match status" value="1"/>
</dbReference>